<dbReference type="EMBL" id="DF157098">
    <property type="protein sequence ID" value="GAB65476.1"/>
    <property type="molecule type" value="Genomic_DNA"/>
</dbReference>
<protein>
    <submittedName>
        <fullName evidence="1">Uncharacterized protein</fullName>
    </submittedName>
</protein>
<dbReference type="eggNOG" id="ENOG502QSSK">
    <property type="taxonomic scope" value="Eukaryota"/>
</dbReference>
<organism evidence="1 2">
    <name type="scientific">Plasmodium cynomolgi (strain B)</name>
    <dbReference type="NCBI Taxonomy" id="1120755"/>
    <lineage>
        <taxon>Eukaryota</taxon>
        <taxon>Sar</taxon>
        <taxon>Alveolata</taxon>
        <taxon>Apicomplexa</taxon>
        <taxon>Aconoidasida</taxon>
        <taxon>Haemosporida</taxon>
        <taxon>Plasmodiidae</taxon>
        <taxon>Plasmodium</taxon>
        <taxon>Plasmodium (Plasmodium)</taxon>
    </lineage>
</organism>
<dbReference type="PhylomeDB" id="K6UCU8"/>
<gene>
    <name evidence="1" type="ORF">PCYB_062080</name>
</gene>
<keyword evidence="2" id="KW-1185">Reference proteome</keyword>
<name>K6UCU8_PLACD</name>
<evidence type="ECO:0000313" key="1">
    <source>
        <dbReference type="EMBL" id="GAB65476.1"/>
    </source>
</evidence>
<evidence type="ECO:0000313" key="2">
    <source>
        <dbReference type="Proteomes" id="UP000006319"/>
    </source>
</evidence>
<dbReference type="Proteomes" id="UP000006319">
    <property type="component" value="Chromosome 6"/>
</dbReference>
<dbReference type="KEGG" id="pcy:PCYB_062080"/>
<sequence>MKSLQIKGLVKGKNEGYYNLVTVISLNDEELDEQIVEREESVRGNWAAIKSAKEISKSEKKLFGAIMRNERVRLRIKGNIKKVTQRRREDLREHYREEALNDFLDADVSGDKEYMNEFFKYMQNVKGVKFYGNVVRRGRSRRGDNVEEGAFERLDEGNEN</sequence>
<dbReference type="VEuPathDB" id="PlasmoDB:PCYB_062080"/>
<dbReference type="OrthoDB" id="372958at2759"/>
<reference evidence="1 2" key="1">
    <citation type="journal article" date="2012" name="Nat. Genet.">
        <title>Plasmodium cynomolgi genome sequences provide insight into Plasmodium vivax and the monkey malaria clade.</title>
        <authorList>
            <person name="Tachibana S."/>
            <person name="Sullivan S.A."/>
            <person name="Kawai S."/>
            <person name="Nakamura S."/>
            <person name="Kim H.R."/>
            <person name="Goto N."/>
            <person name="Arisue N."/>
            <person name="Palacpac N.M.Q."/>
            <person name="Honma H."/>
            <person name="Yagi M."/>
            <person name="Tougan T."/>
            <person name="Katakai Y."/>
            <person name="Kaneko O."/>
            <person name="Mita T."/>
            <person name="Kita K."/>
            <person name="Yasutomi Y."/>
            <person name="Sutton P.L."/>
            <person name="Shakhbatyan R."/>
            <person name="Horii T."/>
            <person name="Yasunaga T."/>
            <person name="Barnwell J.W."/>
            <person name="Escalante A.A."/>
            <person name="Carlton J.M."/>
            <person name="Tanabe K."/>
        </authorList>
    </citation>
    <scope>NUCLEOTIDE SEQUENCE [LARGE SCALE GENOMIC DNA]</scope>
    <source>
        <strain evidence="1 2">B</strain>
    </source>
</reference>
<dbReference type="RefSeq" id="XP_004221423.1">
    <property type="nucleotide sequence ID" value="XM_004221375.1"/>
</dbReference>
<proteinExistence type="predicted"/>
<dbReference type="GeneID" id="14691716"/>
<dbReference type="AlphaFoldDB" id="K6UCU8"/>
<accession>K6UCU8</accession>